<feature type="region of interest" description="Disordered" evidence="1">
    <location>
        <begin position="247"/>
        <end position="269"/>
    </location>
</feature>
<evidence type="ECO:0000256" key="1">
    <source>
        <dbReference type="SAM" id="MobiDB-lite"/>
    </source>
</evidence>
<proteinExistence type="predicted"/>
<comment type="caution">
    <text evidence="2">The sequence shown here is derived from an EMBL/GenBank/DDBJ whole genome shotgun (WGS) entry which is preliminary data.</text>
</comment>
<reference evidence="2 3" key="1">
    <citation type="journal article" date="2017" name="Curr. Biol.">
        <title>Genome architecture and evolution of a unichromosomal asexual nematode.</title>
        <authorList>
            <person name="Fradin H."/>
            <person name="Zegar C."/>
            <person name="Gutwein M."/>
            <person name="Lucas J."/>
            <person name="Kovtun M."/>
            <person name="Corcoran D."/>
            <person name="Baugh L.R."/>
            <person name="Kiontke K."/>
            <person name="Gunsalus K."/>
            <person name="Fitch D.H."/>
            <person name="Piano F."/>
        </authorList>
    </citation>
    <scope>NUCLEOTIDE SEQUENCE [LARGE SCALE GENOMIC DNA]</scope>
    <source>
        <strain evidence="2">PF1309</strain>
    </source>
</reference>
<keyword evidence="3" id="KW-1185">Reference proteome</keyword>
<dbReference type="OrthoDB" id="2375947at2759"/>
<dbReference type="Pfam" id="PF14384">
    <property type="entry name" value="BrnA_antitoxin"/>
    <property type="match status" value="1"/>
</dbReference>
<dbReference type="InterPro" id="IPR025528">
    <property type="entry name" value="BrnA_antitoxin"/>
</dbReference>
<feature type="region of interest" description="Disordered" evidence="1">
    <location>
        <begin position="587"/>
        <end position="622"/>
    </location>
</feature>
<accession>A0A2A2JY04</accession>
<evidence type="ECO:0000313" key="3">
    <source>
        <dbReference type="Proteomes" id="UP000218231"/>
    </source>
</evidence>
<sequence>MRRASRAVERQSIAVGAADTDRGGAQRQRLHHVTARADAGIEQYGRAARRGDDIRQHVNRSDAAVRLTTAVIRAIDGVRARIDGAACVVGVADALQDQRQLGERAQPGHVVPGQHLAERRRPAAHRGGGVLLGRGLQQAAEDGIAEVVRQHMAAQLREVAGVEVAGAPARHPGVERHDDALVARRLGAGDEAGGEVAVLGGVELEEAGGVAHRLCDVLQRIVGQSGGDQRHARLGGGAGGGEVAVAVGGHQPGNADRRHEDRAGQAQAEQVDRQVASRAIDHHPRHHAPVAEGGGVMVLRIFVAAAALDVIAHRCRHRRGGAGGERGEVDGHLGHHARQAGEVDGVLIVAVLPPRAEHQDLRFAGAFEEVHAHERLSDAGADRERAVVAQDHAALGAQVRDQPLALVQLGRDAFEVVIGDVVAGDHRGLRMGQQPFAHRRHRLPVRRVEVEHRGGILPRGMDRRMDDEAGAVHGGGRIVDLVAVEVDLDQRRGGDLFEHQIVGVDEEVVLRPRHARGQMREDQIVPAIMRDQTIGGGKIDAQRPFLRADRVAPRRRNGIGTMPWIAARGQGVRPRKVTKVTPTHVFRGSEHRGRQGGEIGHQQRAAPADSESRGVGEAGAWGGCGDSFDPKKRDKVLRERGLDFAAEARVFEGRSRTVIDDRVDYDMSDGIDPDDAPELTEDMAAIAEVRVGGRVVRPASGYLGPDGVVRGRPPLREQAKRQVKLRLDPDVIERFRADGPGWQGRMNAALRKAAGL</sequence>
<evidence type="ECO:0000313" key="2">
    <source>
        <dbReference type="EMBL" id="PAV66646.1"/>
    </source>
</evidence>
<organism evidence="2 3">
    <name type="scientific">Diploscapter pachys</name>
    <dbReference type="NCBI Taxonomy" id="2018661"/>
    <lineage>
        <taxon>Eukaryota</taxon>
        <taxon>Metazoa</taxon>
        <taxon>Ecdysozoa</taxon>
        <taxon>Nematoda</taxon>
        <taxon>Chromadorea</taxon>
        <taxon>Rhabditida</taxon>
        <taxon>Rhabditina</taxon>
        <taxon>Rhabditomorpha</taxon>
        <taxon>Rhabditoidea</taxon>
        <taxon>Rhabditidae</taxon>
        <taxon>Diploscapter</taxon>
    </lineage>
</organism>
<dbReference type="Proteomes" id="UP000218231">
    <property type="component" value="Unassembled WGS sequence"/>
</dbReference>
<protein>
    <submittedName>
        <fullName evidence="2">Uncharacterized protein</fullName>
    </submittedName>
</protein>
<dbReference type="EMBL" id="LIAE01010062">
    <property type="protein sequence ID" value="PAV66646.1"/>
    <property type="molecule type" value="Genomic_DNA"/>
</dbReference>
<name>A0A2A2JY04_9BILA</name>
<dbReference type="AlphaFoldDB" id="A0A2A2JY04"/>
<gene>
    <name evidence="2" type="ORF">WR25_26940</name>
</gene>
<feature type="region of interest" description="Disordered" evidence="1">
    <location>
        <begin position="1"/>
        <end position="29"/>
    </location>
</feature>